<evidence type="ECO:0000256" key="6">
    <source>
        <dbReference type="ARBA" id="ARBA00022741"/>
    </source>
</evidence>
<comment type="function">
    <text evidence="11 12">Phosphorylation of dTMP to form dTDP in both de novo and salvage pathways of dTTP synthesis.</text>
</comment>
<dbReference type="InterPro" id="IPR018094">
    <property type="entry name" value="Thymidylate_kinase"/>
</dbReference>
<dbReference type="EC" id="2.7.4.9" evidence="2 12"/>
<dbReference type="EMBL" id="JACHHX010000006">
    <property type="protein sequence ID" value="MBB5015232.1"/>
    <property type="molecule type" value="Genomic_DNA"/>
</dbReference>
<feature type="binding site" evidence="12">
    <location>
        <begin position="10"/>
        <end position="17"/>
    </location>
    <ligand>
        <name>ATP</name>
        <dbReference type="ChEBI" id="CHEBI:30616"/>
    </ligand>
</feature>
<name>A0A7W7XZD7_9GAMM</name>
<dbReference type="Proteomes" id="UP000519004">
    <property type="component" value="Unassembled WGS sequence"/>
</dbReference>
<comment type="catalytic activity">
    <reaction evidence="10 12">
        <text>dTMP + ATP = dTDP + ADP</text>
        <dbReference type="Rhea" id="RHEA:13517"/>
        <dbReference type="ChEBI" id="CHEBI:30616"/>
        <dbReference type="ChEBI" id="CHEBI:58369"/>
        <dbReference type="ChEBI" id="CHEBI:63528"/>
        <dbReference type="ChEBI" id="CHEBI:456216"/>
        <dbReference type="EC" id="2.7.4.9"/>
    </reaction>
</comment>
<dbReference type="PANTHER" id="PTHR10344">
    <property type="entry name" value="THYMIDYLATE KINASE"/>
    <property type="match status" value="1"/>
</dbReference>
<dbReference type="InterPro" id="IPR027417">
    <property type="entry name" value="P-loop_NTPase"/>
</dbReference>
<keyword evidence="4 12" id="KW-0808">Transferase</keyword>
<keyword evidence="8 12" id="KW-0067">ATP-binding</keyword>
<comment type="caution">
    <text evidence="14">The sequence shown here is derived from an EMBL/GenBank/DDBJ whole genome shotgun (WGS) entry which is preliminary data.</text>
</comment>
<proteinExistence type="inferred from homology"/>
<evidence type="ECO:0000256" key="9">
    <source>
        <dbReference type="ARBA" id="ARBA00029962"/>
    </source>
</evidence>
<accession>A0A7W7XZD7</accession>
<keyword evidence="5 12" id="KW-0545">Nucleotide biosynthesis</keyword>
<sequence length="208" mass="22294">MTGKLITIEGGEGAGKSTVIAGLRAAIEARGHEVVLTREPGGTPVGEAIRALLLDPAHALAAETELLLMFAARAQLVRELIRPALARGAFVVSDRFTDASFAYQGGGRGIDMGRIAELERWAAGIKPDLTFLLDLGVEQGLARARSRGGEPDRIEREHNGFFERVRAAYRARAAAEPQRFRVIDAGQPAEAVVAAVRAALEDWMETLA</sequence>
<evidence type="ECO:0000256" key="8">
    <source>
        <dbReference type="ARBA" id="ARBA00022840"/>
    </source>
</evidence>
<comment type="similarity">
    <text evidence="1 12">Belongs to the thymidylate kinase family.</text>
</comment>
<dbReference type="FunFam" id="3.40.50.300:FF:000225">
    <property type="entry name" value="Thymidylate kinase"/>
    <property type="match status" value="1"/>
</dbReference>
<dbReference type="HAMAP" id="MF_00165">
    <property type="entry name" value="Thymidylate_kinase"/>
    <property type="match status" value="1"/>
</dbReference>
<evidence type="ECO:0000256" key="3">
    <source>
        <dbReference type="ARBA" id="ARBA00017144"/>
    </source>
</evidence>
<dbReference type="GO" id="GO:0005829">
    <property type="term" value="C:cytosol"/>
    <property type="evidence" value="ECO:0007669"/>
    <property type="project" value="TreeGrafter"/>
</dbReference>
<reference evidence="14 15" key="1">
    <citation type="submission" date="2020-08" db="EMBL/GenBank/DDBJ databases">
        <title>Genomic Encyclopedia of Type Strains, Phase IV (KMG-IV): sequencing the most valuable type-strain genomes for metagenomic binning, comparative biology and taxonomic classification.</title>
        <authorList>
            <person name="Goeker M."/>
        </authorList>
    </citation>
    <scope>NUCLEOTIDE SEQUENCE [LARGE SCALE GENOMIC DNA]</scope>
    <source>
        <strain evidence="14 15">DSM 25897</strain>
    </source>
</reference>
<feature type="domain" description="Thymidylate kinase-like" evidence="13">
    <location>
        <begin position="8"/>
        <end position="195"/>
    </location>
</feature>
<evidence type="ECO:0000256" key="11">
    <source>
        <dbReference type="ARBA" id="ARBA00057735"/>
    </source>
</evidence>
<evidence type="ECO:0000256" key="4">
    <source>
        <dbReference type="ARBA" id="ARBA00022679"/>
    </source>
</evidence>
<dbReference type="RefSeq" id="WP_183947830.1">
    <property type="nucleotide sequence ID" value="NZ_JACHHX010000006.1"/>
</dbReference>
<dbReference type="AlphaFoldDB" id="A0A7W7XZD7"/>
<evidence type="ECO:0000313" key="14">
    <source>
        <dbReference type="EMBL" id="MBB5015232.1"/>
    </source>
</evidence>
<evidence type="ECO:0000313" key="15">
    <source>
        <dbReference type="Proteomes" id="UP000519004"/>
    </source>
</evidence>
<dbReference type="GO" id="GO:0006235">
    <property type="term" value="P:dTTP biosynthetic process"/>
    <property type="evidence" value="ECO:0007669"/>
    <property type="project" value="UniProtKB-UniRule"/>
</dbReference>
<evidence type="ECO:0000256" key="7">
    <source>
        <dbReference type="ARBA" id="ARBA00022777"/>
    </source>
</evidence>
<dbReference type="GO" id="GO:0006227">
    <property type="term" value="P:dUDP biosynthetic process"/>
    <property type="evidence" value="ECO:0007669"/>
    <property type="project" value="TreeGrafter"/>
</dbReference>
<keyword evidence="7 12" id="KW-0418">Kinase</keyword>
<dbReference type="CDD" id="cd01672">
    <property type="entry name" value="TMPK"/>
    <property type="match status" value="1"/>
</dbReference>
<keyword evidence="6 12" id="KW-0547">Nucleotide-binding</keyword>
<evidence type="ECO:0000256" key="10">
    <source>
        <dbReference type="ARBA" id="ARBA00048743"/>
    </source>
</evidence>
<evidence type="ECO:0000256" key="1">
    <source>
        <dbReference type="ARBA" id="ARBA00009776"/>
    </source>
</evidence>
<evidence type="ECO:0000256" key="12">
    <source>
        <dbReference type="HAMAP-Rule" id="MF_00165"/>
    </source>
</evidence>
<dbReference type="GO" id="GO:0006233">
    <property type="term" value="P:dTDP biosynthetic process"/>
    <property type="evidence" value="ECO:0007669"/>
    <property type="project" value="InterPro"/>
</dbReference>
<organism evidence="14 15">
    <name type="scientific">Rehaibacterium terrae</name>
    <dbReference type="NCBI Taxonomy" id="1341696"/>
    <lineage>
        <taxon>Bacteria</taxon>
        <taxon>Pseudomonadati</taxon>
        <taxon>Pseudomonadota</taxon>
        <taxon>Gammaproteobacteria</taxon>
        <taxon>Lysobacterales</taxon>
        <taxon>Lysobacteraceae</taxon>
        <taxon>Rehaibacterium</taxon>
    </lineage>
</organism>
<dbReference type="NCBIfam" id="TIGR00041">
    <property type="entry name" value="DTMP_kinase"/>
    <property type="match status" value="1"/>
</dbReference>
<protein>
    <recommendedName>
        <fullName evidence="3 12">Thymidylate kinase</fullName>
        <ecNumber evidence="2 12">2.7.4.9</ecNumber>
    </recommendedName>
    <alternativeName>
        <fullName evidence="9 12">dTMP kinase</fullName>
    </alternativeName>
</protein>
<evidence type="ECO:0000256" key="2">
    <source>
        <dbReference type="ARBA" id="ARBA00012980"/>
    </source>
</evidence>
<dbReference type="InterPro" id="IPR039430">
    <property type="entry name" value="Thymidylate_kin-like_dom"/>
</dbReference>
<dbReference type="SUPFAM" id="SSF52540">
    <property type="entry name" value="P-loop containing nucleoside triphosphate hydrolases"/>
    <property type="match status" value="1"/>
</dbReference>
<evidence type="ECO:0000259" key="13">
    <source>
        <dbReference type="Pfam" id="PF02223"/>
    </source>
</evidence>
<dbReference type="GO" id="GO:0005524">
    <property type="term" value="F:ATP binding"/>
    <property type="evidence" value="ECO:0007669"/>
    <property type="project" value="UniProtKB-UniRule"/>
</dbReference>
<gene>
    <name evidence="12" type="primary">tmk</name>
    <name evidence="14" type="ORF">HNQ58_001118</name>
</gene>
<evidence type="ECO:0000256" key="5">
    <source>
        <dbReference type="ARBA" id="ARBA00022727"/>
    </source>
</evidence>
<dbReference type="Pfam" id="PF02223">
    <property type="entry name" value="Thymidylate_kin"/>
    <property type="match status" value="1"/>
</dbReference>
<dbReference type="PANTHER" id="PTHR10344:SF4">
    <property type="entry name" value="UMP-CMP KINASE 2, MITOCHONDRIAL"/>
    <property type="match status" value="1"/>
</dbReference>
<dbReference type="GO" id="GO:0004798">
    <property type="term" value="F:dTMP kinase activity"/>
    <property type="evidence" value="ECO:0007669"/>
    <property type="project" value="UniProtKB-UniRule"/>
</dbReference>
<dbReference type="Gene3D" id="3.40.50.300">
    <property type="entry name" value="P-loop containing nucleotide triphosphate hydrolases"/>
    <property type="match status" value="1"/>
</dbReference>
<keyword evidence="15" id="KW-1185">Reference proteome</keyword>